<keyword evidence="2 4" id="KW-0378">Hydrolase</keyword>
<dbReference type="SUPFAM" id="SSF55811">
    <property type="entry name" value="Nudix"/>
    <property type="match status" value="1"/>
</dbReference>
<evidence type="ECO:0000256" key="1">
    <source>
        <dbReference type="ARBA" id="ARBA00001946"/>
    </source>
</evidence>
<organism evidence="4 5">
    <name type="scientific">Priestia megaterium</name>
    <name type="common">Bacillus megaterium</name>
    <dbReference type="NCBI Taxonomy" id="1404"/>
    <lineage>
        <taxon>Bacteria</taxon>
        <taxon>Bacillati</taxon>
        <taxon>Bacillota</taxon>
        <taxon>Bacilli</taxon>
        <taxon>Bacillales</taxon>
        <taxon>Bacillaceae</taxon>
        <taxon>Priestia</taxon>
    </lineage>
</organism>
<gene>
    <name evidence="4" type="ORF">CN497_24945</name>
</gene>
<dbReference type="AlphaFoldDB" id="A0AAE5P2Y7"/>
<evidence type="ECO:0000259" key="3">
    <source>
        <dbReference type="PROSITE" id="PS51462"/>
    </source>
</evidence>
<reference evidence="4 5" key="1">
    <citation type="submission" date="2017-09" db="EMBL/GenBank/DDBJ databases">
        <title>Large-scale bioinformatics analysis of Bacillus genomes uncovers conserved roles of natural products in bacterial physiology.</title>
        <authorList>
            <consortium name="Agbiome Team Llc"/>
            <person name="Bleich R.M."/>
            <person name="Kirk G.J."/>
            <person name="Santa Maria K.C."/>
            <person name="Allen S.E."/>
            <person name="Farag S."/>
            <person name="Shank E.A."/>
            <person name="Bowers A."/>
        </authorList>
    </citation>
    <scope>NUCLEOTIDE SEQUENCE [LARGE SCALE GENOMIC DNA]</scope>
    <source>
        <strain evidence="4 5">AFS003013</strain>
    </source>
</reference>
<name>A0AAE5P2Y7_PRIMG</name>
<protein>
    <submittedName>
        <fullName evidence="4">NUDIX hydrolase</fullName>
    </submittedName>
</protein>
<dbReference type="RefSeq" id="WP_098279013.1">
    <property type="nucleotide sequence ID" value="NZ_NTYW01000094.1"/>
</dbReference>
<dbReference type="Proteomes" id="UP000220341">
    <property type="component" value="Unassembled WGS sequence"/>
</dbReference>
<dbReference type="GO" id="GO:0016787">
    <property type="term" value="F:hydrolase activity"/>
    <property type="evidence" value="ECO:0007669"/>
    <property type="project" value="UniProtKB-KW"/>
</dbReference>
<evidence type="ECO:0000313" key="5">
    <source>
        <dbReference type="Proteomes" id="UP000220341"/>
    </source>
</evidence>
<feature type="domain" description="Nudix hydrolase" evidence="3">
    <location>
        <begin position="1"/>
        <end position="124"/>
    </location>
</feature>
<dbReference type="Pfam" id="PF00293">
    <property type="entry name" value="NUDIX"/>
    <property type="match status" value="1"/>
</dbReference>
<dbReference type="PROSITE" id="PS51462">
    <property type="entry name" value="NUDIX"/>
    <property type="match status" value="1"/>
</dbReference>
<comment type="caution">
    <text evidence="4">The sequence shown here is derived from an EMBL/GenBank/DDBJ whole genome shotgun (WGS) entry which is preliminary data.</text>
</comment>
<evidence type="ECO:0000256" key="2">
    <source>
        <dbReference type="ARBA" id="ARBA00022801"/>
    </source>
</evidence>
<dbReference type="PANTHER" id="PTHR43046:SF14">
    <property type="entry name" value="MUTT_NUDIX FAMILY PROTEIN"/>
    <property type="match status" value="1"/>
</dbReference>
<sequence>MITKVAAAIVKENKLLVVSKKKYPDQYMLPGGKPEHNESKLETLSRELHEELKLEVVSTELLGTHETISMFGTEPLTITVFLTEVSGEPAPDTEIHSYKWIDIDSEETRLLGSGITEFTLPLLRRMNSK</sequence>
<comment type="cofactor">
    <cofactor evidence="1">
        <name>Mg(2+)</name>
        <dbReference type="ChEBI" id="CHEBI:18420"/>
    </cofactor>
</comment>
<dbReference type="EMBL" id="NTYW01000094">
    <property type="protein sequence ID" value="PES29267.1"/>
    <property type="molecule type" value="Genomic_DNA"/>
</dbReference>
<dbReference type="InterPro" id="IPR000086">
    <property type="entry name" value="NUDIX_hydrolase_dom"/>
</dbReference>
<dbReference type="CDD" id="cd04690">
    <property type="entry name" value="NUDIX_Hydrolase"/>
    <property type="match status" value="1"/>
</dbReference>
<dbReference type="Gene3D" id="3.90.79.10">
    <property type="entry name" value="Nucleoside Triphosphate Pyrophosphohydrolase"/>
    <property type="match status" value="1"/>
</dbReference>
<evidence type="ECO:0000313" key="4">
    <source>
        <dbReference type="EMBL" id="PES29267.1"/>
    </source>
</evidence>
<proteinExistence type="predicted"/>
<dbReference type="PANTHER" id="PTHR43046">
    <property type="entry name" value="GDP-MANNOSE MANNOSYL HYDROLASE"/>
    <property type="match status" value="1"/>
</dbReference>
<accession>A0AAE5P2Y7</accession>
<dbReference type="InterPro" id="IPR015797">
    <property type="entry name" value="NUDIX_hydrolase-like_dom_sf"/>
</dbReference>